<feature type="region of interest" description="Disordered" evidence="1">
    <location>
        <begin position="118"/>
        <end position="210"/>
    </location>
</feature>
<feature type="compositionally biased region" description="Basic and acidic residues" evidence="1">
    <location>
        <begin position="118"/>
        <end position="155"/>
    </location>
</feature>
<comment type="caution">
    <text evidence="2">The sequence shown here is derived from an EMBL/GenBank/DDBJ whole genome shotgun (WGS) entry which is preliminary data.</text>
</comment>
<accession>A0A2B4R453</accession>
<dbReference type="AlphaFoldDB" id="A0A2B4R453"/>
<protein>
    <submittedName>
        <fullName evidence="2">Uncharacterized protein</fullName>
    </submittedName>
</protein>
<sequence>MLTAHAFLSTCQLRAKVDDVGKSDLPASWKQEDVSEILSWEPWKYRSIRHQRAGNCSEEICKILNNNRDTQFCVSPKGLRDSLKILERDWQGRKRETDKGSGISKQYRELDQIMEDYLERRDEEETKHTKESAEDRDKEDKDKATGEEMRERAIERIAQAMKRNGKDEPRKKRQKSSDTLNYLREAAERESKLRQEELEKRKQEEATMANKQALLSQLRDQQHVQMQQQQQQQQQFMQMMQMMPMMLNSQQAQSQAITELLRKTQ</sequence>
<gene>
    <name evidence="2" type="ORF">AWC38_SpisGene22831</name>
</gene>
<organism evidence="2 3">
    <name type="scientific">Stylophora pistillata</name>
    <name type="common">Smooth cauliflower coral</name>
    <dbReference type="NCBI Taxonomy" id="50429"/>
    <lineage>
        <taxon>Eukaryota</taxon>
        <taxon>Metazoa</taxon>
        <taxon>Cnidaria</taxon>
        <taxon>Anthozoa</taxon>
        <taxon>Hexacorallia</taxon>
        <taxon>Scleractinia</taxon>
        <taxon>Astrocoeniina</taxon>
        <taxon>Pocilloporidae</taxon>
        <taxon>Stylophora</taxon>
    </lineage>
</organism>
<keyword evidence="3" id="KW-1185">Reference proteome</keyword>
<feature type="compositionally biased region" description="Basic and acidic residues" evidence="1">
    <location>
        <begin position="185"/>
        <end position="205"/>
    </location>
</feature>
<proteinExistence type="predicted"/>
<evidence type="ECO:0000313" key="3">
    <source>
        <dbReference type="Proteomes" id="UP000225706"/>
    </source>
</evidence>
<evidence type="ECO:0000256" key="1">
    <source>
        <dbReference type="SAM" id="MobiDB-lite"/>
    </source>
</evidence>
<dbReference type="Proteomes" id="UP000225706">
    <property type="component" value="Unassembled WGS sequence"/>
</dbReference>
<reference evidence="3" key="1">
    <citation type="journal article" date="2017" name="bioRxiv">
        <title>Comparative analysis of the genomes of Stylophora pistillata and Acropora digitifera provides evidence for extensive differences between species of corals.</title>
        <authorList>
            <person name="Voolstra C.R."/>
            <person name="Li Y."/>
            <person name="Liew Y.J."/>
            <person name="Baumgarten S."/>
            <person name="Zoccola D."/>
            <person name="Flot J.-F."/>
            <person name="Tambutte S."/>
            <person name="Allemand D."/>
            <person name="Aranda M."/>
        </authorList>
    </citation>
    <scope>NUCLEOTIDE SEQUENCE [LARGE SCALE GENOMIC DNA]</scope>
</reference>
<dbReference type="OrthoDB" id="5983026at2759"/>
<dbReference type="EMBL" id="LSMT01001068">
    <property type="protein sequence ID" value="PFX13114.1"/>
    <property type="molecule type" value="Genomic_DNA"/>
</dbReference>
<evidence type="ECO:0000313" key="2">
    <source>
        <dbReference type="EMBL" id="PFX13114.1"/>
    </source>
</evidence>
<name>A0A2B4R453_STYPI</name>